<feature type="coiled-coil region" evidence="1">
    <location>
        <begin position="1388"/>
        <end position="1415"/>
    </location>
</feature>
<feature type="compositionally biased region" description="Low complexity" evidence="2">
    <location>
        <begin position="264"/>
        <end position="297"/>
    </location>
</feature>
<dbReference type="InterPro" id="IPR016024">
    <property type="entry name" value="ARM-type_fold"/>
</dbReference>
<dbReference type="RefSeq" id="XP_068349751.1">
    <property type="nucleotide sequence ID" value="XM_068511280.1"/>
</dbReference>
<comment type="caution">
    <text evidence="3">The sequence shown here is derived from an EMBL/GenBank/DDBJ whole genome shotgun (WGS) entry which is preliminary data.</text>
</comment>
<dbReference type="SUPFAM" id="SSF48371">
    <property type="entry name" value="ARM repeat"/>
    <property type="match status" value="1"/>
</dbReference>
<evidence type="ECO:0000313" key="4">
    <source>
        <dbReference type="Proteomes" id="UP000179807"/>
    </source>
</evidence>
<name>A0A1J4JBQ2_9EUKA</name>
<evidence type="ECO:0000256" key="1">
    <source>
        <dbReference type="SAM" id="Coils"/>
    </source>
</evidence>
<evidence type="ECO:0000313" key="3">
    <source>
        <dbReference type="EMBL" id="OHS96614.1"/>
    </source>
</evidence>
<proteinExistence type="predicted"/>
<feature type="region of interest" description="Disordered" evidence="2">
    <location>
        <begin position="262"/>
        <end position="297"/>
    </location>
</feature>
<keyword evidence="1" id="KW-0175">Coiled coil</keyword>
<keyword evidence="4" id="KW-1185">Reference proteome</keyword>
<evidence type="ECO:0008006" key="5">
    <source>
        <dbReference type="Google" id="ProtNLM"/>
    </source>
</evidence>
<reference evidence="3" key="1">
    <citation type="submission" date="2016-10" db="EMBL/GenBank/DDBJ databases">
        <authorList>
            <person name="Benchimol M."/>
            <person name="Almeida L.G."/>
            <person name="Vasconcelos A.T."/>
            <person name="Perreira-Neves A."/>
            <person name="Rosa I.A."/>
            <person name="Tasca T."/>
            <person name="Bogo M.R."/>
            <person name="de Souza W."/>
        </authorList>
    </citation>
    <scope>NUCLEOTIDE SEQUENCE [LARGE SCALE GENOMIC DNA]</scope>
    <source>
        <strain evidence="3">K</strain>
    </source>
</reference>
<sequence>MESFLEGLIPLVAQPHLVPAEQIITLALLSFEEIFQTVPDDSDKIYESIEQVLLPFFSINDGCLSLPASIRIANCLISVYEKSNHPEKWNFINYTSLKLNPASIYGLGQIIDFIGDRIENQLPTIAKVLIDNSKNEEFVLPTLFALNSCLKRSPHYMQPFAPSIFNFAKSAALSDDEPLQLNGLKLLRTLIKKTDLPIQNFLNIAHQVFKKIEYKETRAADYVYLDACYFVARLAYTPFLSLEPEDTRAEWTAVEWGSNEVEDTSSMNSNSNSNNTVNTNVNNNGSNSNINLSGNDNSNNTKKVNELEESFDILRQFSDHFKFILTRFLDLLEPMTIHKNLFTLYEFVREVDETELPQVMSLFGHDVKQSIFKRVAKEQPPTKEQLALLISLYCGEDSTREIAALALQLANSGNTRNRRAAAEFFAELDEWDPDLAEQYLETSMLCLAFPPENNPNMENEIIGFSMIASSILGPSPDRVELAMDNSENIELFLNKFLKVDDVLSPTFEACFVLMTVLPEKLIPKELTSEALARLAGFIEGQDYSRGIARLNEVCRSAAVFLAQHPYFEVIGRLYWHIISLPNLPSRSGILAIIIASPRALEGTSKLANISYMLVEHILSVRPSNSLMMSMVKHPIISLSFDPPLPELIFSYVRKNEFCFRIVDNYPDFILSLKPETATKTISKLLANQTNNAMSHLILLSLIQNEKIIKLLPKGFDKSLFSTVSDLTAESDISEIMELSITAEVLAIYAKSNPKRLASFMTVLEEQSTIAKCILLAAVLSHCDFDNEALAVIMHDLDGIAMISDFTNFALHALSVLFIENSMKLAANGVVDMQCQVMFNLLNSEHVLYPEEMEMVADSFSNFLPIVSPEIETDRSALIPLIKLTVQSFTNVPLPFMKHFTFKTMQAVSAFARKLTTNILTIQFPMSRGISTKLQLVASATLADVLRVSPDSVKEYDFFEYLDDSLVNLQRTADKRASDFILAITQNFADRFTEELHNTTKDQKETSRLGDYIYIIKTILANGALPFTGNAIIEAVRVVKLCALNMIEIILPLFKKIYPFPSDYLTDIMSSLIRAIETRKRKLTTLSYSILVTILDEFKEEENDDEVHILSLYDSQFSTAVRYGFQLDLGISSEFLVAFLWFHLENLKTRPAVMKVILDSYVTGLERCKQRTIAYVGIAACIADIAREQTALFDQVKAFVSKLMPLFAEIINESMNILQSNPPDWAKIAQFRSNYSDFYGDMLSCFVWFQKKLGIMEIIRLEKIVNFCIKEIWNGSEMWRVSSAFEALAVIIETSPETVSMEVLGHAVDVVREMNEASPEFLEYALPLFLRASVKKITNIVTSIPVLKNSLSMNDIKETNPTINNPSPKSSLNTEIKYLPSTDEINNTAKEQLQQNVNLNQNHDNIENQNTKTENMQDSKLENEKIVGKDEEFTKIHDLSDLSETIDQNLQKTSSKSDDDDIDETHKDIIQKQAPKIWEHLMEAALKLSYVPEVLGILIAKGRNDQVSQYAEGIFQDAVDQPSNELYVPVLKLLAHKVPEKSGIFIERIMNEKDIDIQWKLDNLKLFLSKVTIDSIKPSVLNDASKLIHFHFKRGGLKILSEIISSNPKIGFAVLSIYKLEHIRLLIEKEFNNAKVYLQFLRFAFLKAKEQFLLNPEIFERLISVAIHTLNIWGSSSDHRVFKIISLAVNLLQETKEASPRLFKETILKKVSNREMQIALAAVEMSINKKNKSGKIIKLKKFSQMNRKNSHDLENEDGVPIPNEPQ</sequence>
<organism evidence="3 4">
    <name type="scientific">Tritrichomonas foetus</name>
    <dbReference type="NCBI Taxonomy" id="1144522"/>
    <lineage>
        <taxon>Eukaryota</taxon>
        <taxon>Metamonada</taxon>
        <taxon>Parabasalia</taxon>
        <taxon>Tritrichomonadida</taxon>
        <taxon>Tritrichomonadidae</taxon>
        <taxon>Tritrichomonas</taxon>
    </lineage>
</organism>
<dbReference type="GeneID" id="94845984"/>
<gene>
    <name evidence="3" type="ORF">TRFO_37198</name>
</gene>
<accession>A0A1J4JBQ2</accession>
<dbReference type="OrthoDB" id="10528378at2759"/>
<dbReference type="VEuPathDB" id="TrichDB:TRFO_37198"/>
<evidence type="ECO:0000256" key="2">
    <source>
        <dbReference type="SAM" id="MobiDB-lite"/>
    </source>
</evidence>
<dbReference type="EMBL" id="MLAK01001164">
    <property type="protein sequence ID" value="OHS96614.1"/>
    <property type="molecule type" value="Genomic_DNA"/>
</dbReference>
<protein>
    <recommendedName>
        <fullName evidence="5">HEAT repeat family protein</fullName>
    </recommendedName>
</protein>
<dbReference type="Proteomes" id="UP000179807">
    <property type="component" value="Unassembled WGS sequence"/>
</dbReference>